<sequence length="344" mass="36907">MLVLDGSYGEGGGQIIRTSLSLAALTGNAIRLDRIRYGRRQPGLRPQHLTAVRALAQVTHAALTGDEIGSTCLTFSPQGIFPGNYTFDVAEKTGSAGSVCLIAQTLLPVLIFADAPSSLIIKGGTHVPWSPPAHYLNAVFLPALREMGLNADLEIIRWGFYPLGGGEIRLRLAPVQELNAIDWTDPPAATDFQGLSAAANLPAHVTRRQMQALQQSLDWPLRILEEKAPSRGKGSFVFLWGPHAGFSALGARGKPAESVALEAAMALKRFLTLRTGVDCRLADQIALYAALAAGVSRFSSEMITSHLLTNIWVIDRFLGQRFAVQGNLGGTGIIMVKGSRGFNR</sequence>
<dbReference type="GO" id="GO:0005524">
    <property type="term" value="F:ATP binding"/>
    <property type="evidence" value="ECO:0007669"/>
    <property type="project" value="UniProtKB-KW"/>
</dbReference>
<evidence type="ECO:0000256" key="5">
    <source>
        <dbReference type="HAMAP-Rule" id="MF_00200"/>
    </source>
</evidence>
<comment type="similarity">
    <text evidence="1 5">Belongs to the RNA 3'-terminal cyclase family. Type 1 subfamily.</text>
</comment>
<keyword evidence="10" id="KW-1185">Reference proteome</keyword>
<evidence type="ECO:0000256" key="3">
    <source>
        <dbReference type="ARBA" id="ARBA00022741"/>
    </source>
</evidence>
<comment type="subcellular location">
    <subcellularLocation>
        <location evidence="5">Cytoplasm</location>
    </subcellularLocation>
</comment>
<dbReference type="HOGENOM" id="CLU_027882_0_0_7"/>
<dbReference type="EC" id="6.5.1.4" evidence="5 6"/>
<evidence type="ECO:0000256" key="2">
    <source>
        <dbReference type="ARBA" id="ARBA00022598"/>
    </source>
</evidence>
<comment type="function">
    <text evidence="5">Catalyzes the conversion of 3'-phosphate to a 2',3'-cyclic phosphodiester at the end of RNA. The mechanism of action of the enzyme occurs in 3 steps: (A) adenylation of the enzyme by ATP; (B) transfer of adenylate to an RNA-N3'P to produce RNA-N3'PP5'A; (C) and attack of the adjacent 2'-hydroxyl on the 3'-phosphorus in the diester linkage to produce the cyclic end product. The biological role of this enzyme is unknown but it is likely to function in some aspects of cellular RNA processing.</text>
</comment>
<reference evidence="10" key="2">
    <citation type="submission" date="2011-03" db="EMBL/GenBank/DDBJ databases">
        <title>The complete genome of Desulfobacca acetoxidans DSM 11109.</title>
        <authorList>
            <consortium name="US DOE Joint Genome Institute (JGI-PGF)"/>
            <person name="Lucas S."/>
            <person name="Copeland A."/>
            <person name="Lapidus A."/>
            <person name="Bruce D."/>
            <person name="Goodwin L."/>
            <person name="Pitluck S."/>
            <person name="Peters L."/>
            <person name="Kyrpides N."/>
            <person name="Mavromatis K."/>
            <person name="Ivanova N."/>
            <person name="Ovchinnikova G."/>
            <person name="Teshima H."/>
            <person name="Detter J.C."/>
            <person name="Han C."/>
            <person name="Land M."/>
            <person name="Hauser L."/>
            <person name="Markowitz V."/>
            <person name="Cheng J.-F."/>
            <person name="Hugenholtz P."/>
            <person name="Woyke T."/>
            <person name="Wu D."/>
            <person name="Spring S."/>
            <person name="Schueler E."/>
            <person name="Brambilla E."/>
            <person name="Klenk H.-P."/>
            <person name="Eisen J.A."/>
        </authorList>
    </citation>
    <scope>NUCLEOTIDE SEQUENCE [LARGE SCALE GENOMIC DNA]</scope>
    <source>
        <strain evidence="10">ATCC 700848 / DSM 11109 / ASRB2</strain>
    </source>
</reference>
<dbReference type="InterPro" id="IPR013791">
    <property type="entry name" value="RNA3'-term_phos_cycl_insert"/>
</dbReference>
<feature type="binding site" evidence="5">
    <location>
        <position position="104"/>
    </location>
    <ligand>
        <name>ATP</name>
        <dbReference type="ChEBI" id="CHEBI:30616"/>
    </ligand>
</feature>
<keyword evidence="2 5" id="KW-0436">Ligase</keyword>
<evidence type="ECO:0000256" key="1">
    <source>
        <dbReference type="ARBA" id="ARBA00009206"/>
    </source>
</evidence>
<dbReference type="InterPro" id="IPR037136">
    <property type="entry name" value="RNA3'_phos_cyclase_dom_sf"/>
</dbReference>
<dbReference type="InterPro" id="IPR023797">
    <property type="entry name" value="RNA3'_phos_cyclase_dom"/>
</dbReference>
<dbReference type="Proteomes" id="UP000000483">
    <property type="component" value="Chromosome"/>
</dbReference>
<dbReference type="NCBIfam" id="TIGR03399">
    <property type="entry name" value="RNA_3prim_cycl"/>
    <property type="match status" value="1"/>
</dbReference>
<dbReference type="AlphaFoldDB" id="F2ND57"/>
<organism evidence="9 10">
    <name type="scientific">Desulfobacca acetoxidans (strain ATCC 700848 / DSM 11109 / ASRB2)</name>
    <dbReference type="NCBI Taxonomy" id="880072"/>
    <lineage>
        <taxon>Bacteria</taxon>
        <taxon>Pseudomonadati</taxon>
        <taxon>Thermodesulfobacteriota</taxon>
        <taxon>Desulfobaccia</taxon>
        <taxon>Desulfobaccales</taxon>
        <taxon>Desulfobaccaceae</taxon>
        <taxon>Desulfobacca</taxon>
    </lineage>
</organism>
<dbReference type="STRING" id="880072.Desac_1948"/>
<keyword evidence="3 5" id="KW-0547">Nucleotide-binding</keyword>
<keyword evidence="5" id="KW-0067">ATP-binding</keyword>
<dbReference type="InterPro" id="IPR013792">
    <property type="entry name" value="RNA3'P_cycl/enolpyr_Trfase_a/b"/>
</dbReference>
<dbReference type="OrthoDB" id="9789235at2"/>
<keyword evidence="5" id="KW-0963">Cytoplasm</keyword>
<evidence type="ECO:0000256" key="6">
    <source>
        <dbReference type="NCBIfam" id="TIGR03399"/>
    </source>
</evidence>
<dbReference type="SUPFAM" id="SSF55205">
    <property type="entry name" value="EPT/RTPC-like"/>
    <property type="match status" value="2"/>
</dbReference>
<reference evidence="9 10" key="1">
    <citation type="journal article" date="2011" name="Stand. Genomic Sci.">
        <title>Complete genome sequence of the acetate-degrading sulfate reducer Desulfobacca acetoxidans type strain (ASRB2).</title>
        <authorList>
            <person name="Goker M."/>
            <person name="Teshima H."/>
            <person name="Lapidus A."/>
            <person name="Nolan M."/>
            <person name="Lucas S."/>
            <person name="Hammon N."/>
            <person name="Deshpande S."/>
            <person name="Cheng J.F."/>
            <person name="Tapia R."/>
            <person name="Han C."/>
            <person name="Goodwin L."/>
            <person name="Pitluck S."/>
            <person name="Huntemann M."/>
            <person name="Liolios K."/>
            <person name="Ivanova N."/>
            <person name="Pagani I."/>
            <person name="Mavromatis K."/>
            <person name="Ovchinikova G."/>
            <person name="Pati A."/>
            <person name="Chen A."/>
            <person name="Palaniappan K."/>
            <person name="Land M."/>
            <person name="Hauser L."/>
            <person name="Brambilla E.M."/>
            <person name="Rohde M."/>
            <person name="Spring S."/>
            <person name="Detter J.C."/>
            <person name="Woyke T."/>
            <person name="Bristow J."/>
            <person name="Eisen J.A."/>
            <person name="Markowitz V."/>
            <person name="Hugenholtz P."/>
            <person name="Kyrpides N.C."/>
            <person name="Klenk H.P."/>
        </authorList>
    </citation>
    <scope>NUCLEOTIDE SEQUENCE [LARGE SCALE GENOMIC DNA]</scope>
    <source>
        <strain evidence="10">ATCC 700848 / DSM 11109 / ASRB2</strain>
    </source>
</reference>
<dbReference type="KEGG" id="dao:Desac_1948"/>
<dbReference type="GO" id="GO:0003963">
    <property type="term" value="F:RNA-3'-phosphate cyclase activity"/>
    <property type="evidence" value="ECO:0007669"/>
    <property type="project" value="UniProtKB-UniRule"/>
</dbReference>
<proteinExistence type="inferred from homology"/>
<evidence type="ECO:0000313" key="9">
    <source>
        <dbReference type="EMBL" id="AEB09781.1"/>
    </source>
</evidence>
<dbReference type="GO" id="GO:0006396">
    <property type="term" value="P:RNA processing"/>
    <property type="evidence" value="ECO:0007669"/>
    <property type="project" value="UniProtKB-UniRule"/>
</dbReference>
<dbReference type="EMBL" id="CP002629">
    <property type="protein sequence ID" value="AEB09781.1"/>
    <property type="molecule type" value="Genomic_DNA"/>
</dbReference>
<dbReference type="GO" id="GO:0005737">
    <property type="term" value="C:cytoplasm"/>
    <property type="evidence" value="ECO:0007669"/>
    <property type="project" value="UniProtKB-SubCell"/>
</dbReference>
<dbReference type="Pfam" id="PF05189">
    <property type="entry name" value="RTC_insert"/>
    <property type="match status" value="1"/>
</dbReference>
<feature type="domain" description="RNA 3'-terminal phosphate cyclase insert" evidence="8">
    <location>
        <begin position="185"/>
        <end position="271"/>
    </location>
</feature>
<feature type="active site" description="Tele-AMP-histidine intermediate" evidence="5">
    <location>
        <position position="306"/>
    </location>
</feature>
<dbReference type="PIRSF" id="PIRSF005378">
    <property type="entry name" value="RNA3'_term_phos_cycl_euk"/>
    <property type="match status" value="1"/>
</dbReference>
<dbReference type="NCBIfam" id="NF003246">
    <property type="entry name" value="PRK04204.1-2"/>
    <property type="match status" value="1"/>
</dbReference>
<dbReference type="InterPro" id="IPR000228">
    <property type="entry name" value="RNA3'_term_phos_cyc"/>
</dbReference>
<dbReference type="HAMAP" id="MF_00200">
    <property type="entry name" value="RTC"/>
    <property type="match status" value="1"/>
</dbReference>
<evidence type="ECO:0000313" key="10">
    <source>
        <dbReference type="Proteomes" id="UP000000483"/>
    </source>
</evidence>
<dbReference type="InterPro" id="IPR017770">
    <property type="entry name" value="RNA3'_term_phos_cyc_type_1"/>
</dbReference>
<dbReference type="RefSeq" id="WP_013706890.1">
    <property type="nucleotide sequence ID" value="NC_015388.1"/>
</dbReference>
<dbReference type="PANTHER" id="PTHR11096:SF0">
    <property type="entry name" value="RNA 3'-TERMINAL PHOSPHATE CYCLASE"/>
    <property type="match status" value="1"/>
</dbReference>
<evidence type="ECO:0000259" key="8">
    <source>
        <dbReference type="Pfam" id="PF05189"/>
    </source>
</evidence>
<comment type="catalytic activity">
    <reaction evidence="4 5">
        <text>a 3'-end 3'-phospho-ribonucleotide-RNA + ATP = a 3'-end 2',3'-cyclophospho-ribonucleotide-RNA + AMP + diphosphate</text>
        <dbReference type="Rhea" id="RHEA:23976"/>
        <dbReference type="Rhea" id="RHEA-COMP:10463"/>
        <dbReference type="Rhea" id="RHEA-COMP:10464"/>
        <dbReference type="ChEBI" id="CHEBI:30616"/>
        <dbReference type="ChEBI" id="CHEBI:33019"/>
        <dbReference type="ChEBI" id="CHEBI:83062"/>
        <dbReference type="ChEBI" id="CHEBI:83064"/>
        <dbReference type="ChEBI" id="CHEBI:456215"/>
        <dbReference type="EC" id="6.5.1.4"/>
    </reaction>
</comment>
<dbReference type="PANTHER" id="PTHR11096">
    <property type="entry name" value="RNA 3' TERMINAL PHOSPHATE CYCLASE"/>
    <property type="match status" value="1"/>
</dbReference>
<dbReference type="Pfam" id="PF01137">
    <property type="entry name" value="RTC"/>
    <property type="match status" value="1"/>
</dbReference>
<accession>F2ND57</accession>
<name>F2ND57_DESAR</name>
<dbReference type="Gene3D" id="3.65.10.20">
    <property type="entry name" value="RNA 3'-terminal phosphate cyclase domain"/>
    <property type="match status" value="1"/>
</dbReference>
<evidence type="ECO:0000259" key="7">
    <source>
        <dbReference type="Pfam" id="PF01137"/>
    </source>
</evidence>
<dbReference type="SUPFAM" id="SSF52913">
    <property type="entry name" value="RNA 3'-terminal phosphate cyclase, RPTC, insert domain"/>
    <property type="match status" value="1"/>
</dbReference>
<protein>
    <recommendedName>
        <fullName evidence="5 6">RNA 3'-terminal phosphate cyclase</fullName>
        <shortName evidence="5">RNA cyclase</shortName>
        <shortName evidence="5">RNA-3'-phosphate cyclase</shortName>
        <ecNumber evidence="5 6">6.5.1.4</ecNumber>
    </recommendedName>
</protein>
<dbReference type="InterPro" id="IPR036553">
    <property type="entry name" value="RPTC_insert"/>
</dbReference>
<comment type="caution">
    <text evidence="5">Lacks conserved residue(s) required for the propagation of feature annotation.</text>
</comment>
<evidence type="ECO:0000256" key="4">
    <source>
        <dbReference type="ARBA" id="ARBA00024481"/>
    </source>
</evidence>
<gene>
    <name evidence="5" type="primary">rtcA</name>
    <name evidence="9" type="ordered locus">Desac_1948</name>
</gene>
<feature type="domain" description="RNA 3'-terminal phosphate cyclase" evidence="7">
    <location>
        <begin position="8"/>
        <end position="324"/>
    </location>
</feature>
<dbReference type="Gene3D" id="3.30.360.20">
    <property type="entry name" value="RNA 3'-terminal phosphate cyclase, insert domain"/>
    <property type="match status" value="1"/>
</dbReference>
<dbReference type="eggNOG" id="COG0430">
    <property type="taxonomic scope" value="Bacteria"/>
</dbReference>